<reference evidence="2" key="1">
    <citation type="journal article" date="2022" name="Mol. Ecol. Resour.">
        <title>The genomes of chicory, endive, great burdock and yacon provide insights into Asteraceae palaeo-polyploidization history and plant inulin production.</title>
        <authorList>
            <person name="Fan W."/>
            <person name="Wang S."/>
            <person name="Wang H."/>
            <person name="Wang A."/>
            <person name="Jiang F."/>
            <person name="Liu H."/>
            <person name="Zhao H."/>
            <person name="Xu D."/>
            <person name="Zhang Y."/>
        </authorList>
    </citation>
    <scope>NUCLEOTIDE SEQUENCE [LARGE SCALE GENOMIC DNA]</scope>
    <source>
        <strain evidence="2">cv. Niubang</strain>
    </source>
</reference>
<dbReference type="Proteomes" id="UP001055879">
    <property type="component" value="Linkage Group LG03"/>
</dbReference>
<name>A0ACB9DSE3_ARCLA</name>
<organism evidence="1 2">
    <name type="scientific">Arctium lappa</name>
    <name type="common">Greater burdock</name>
    <name type="synonym">Lappa major</name>
    <dbReference type="NCBI Taxonomy" id="4217"/>
    <lineage>
        <taxon>Eukaryota</taxon>
        <taxon>Viridiplantae</taxon>
        <taxon>Streptophyta</taxon>
        <taxon>Embryophyta</taxon>
        <taxon>Tracheophyta</taxon>
        <taxon>Spermatophyta</taxon>
        <taxon>Magnoliopsida</taxon>
        <taxon>eudicotyledons</taxon>
        <taxon>Gunneridae</taxon>
        <taxon>Pentapetalae</taxon>
        <taxon>asterids</taxon>
        <taxon>campanulids</taxon>
        <taxon>Asterales</taxon>
        <taxon>Asteraceae</taxon>
        <taxon>Carduoideae</taxon>
        <taxon>Cardueae</taxon>
        <taxon>Arctiinae</taxon>
        <taxon>Arctium</taxon>
    </lineage>
</organism>
<protein>
    <submittedName>
        <fullName evidence="1">Uncharacterized protein</fullName>
    </submittedName>
</protein>
<keyword evidence="2" id="KW-1185">Reference proteome</keyword>
<dbReference type="EMBL" id="CM042049">
    <property type="protein sequence ID" value="KAI3749126.1"/>
    <property type="molecule type" value="Genomic_DNA"/>
</dbReference>
<comment type="caution">
    <text evidence="1">The sequence shown here is derived from an EMBL/GenBank/DDBJ whole genome shotgun (WGS) entry which is preliminary data.</text>
</comment>
<gene>
    <name evidence="1" type="ORF">L6452_12727</name>
</gene>
<proteinExistence type="predicted"/>
<evidence type="ECO:0000313" key="1">
    <source>
        <dbReference type="EMBL" id="KAI3749126.1"/>
    </source>
</evidence>
<sequence>MSSSSREYSPDWLRNIQAPPTTSIFTLSSSSESIPGSIPVVSEDDEKDDQLPISSVIKGTSQKKLNSKRNRLAENEGSKRVTAKGKAPQKPTKPQEPKSSVWTLSSESEHELSEQETGKHSKEEDKDDDALDNVEESSLKGASTVKSPKKRLKLEDMASMETKGTSLTKQENDGNIKVLESETTEKQTGPYISSSRLPLVLADKVQRSKALVECEGESIDLSGDLGSVGRVVISDSPSGNQDIFLDLKGTIYKTTIIPSRTLCVVSFGASEAKIEAIMNDFIQLKPQSNVYEAETMVEGTLEGFSFSSEDEADNHTIRQTEDNEGPEPQTNGKGRGKAEKLSGSARKKGKTAVKKPAKKVKRKAPAAKKTKTKK</sequence>
<evidence type="ECO:0000313" key="2">
    <source>
        <dbReference type="Proteomes" id="UP001055879"/>
    </source>
</evidence>
<accession>A0ACB9DSE3</accession>
<reference evidence="1 2" key="2">
    <citation type="journal article" date="2022" name="Mol. Ecol. Resour.">
        <title>The genomes of chicory, endive, great burdock and yacon provide insights into Asteraceae paleo-polyploidization history and plant inulin production.</title>
        <authorList>
            <person name="Fan W."/>
            <person name="Wang S."/>
            <person name="Wang H."/>
            <person name="Wang A."/>
            <person name="Jiang F."/>
            <person name="Liu H."/>
            <person name="Zhao H."/>
            <person name="Xu D."/>
            <person name="Zhang Y."/>
        </authorList>
    </citation>
    <scope>NUCLEOTIDE SEQUENCE [LARGE SCALE GENOMIC DNA]</scope>
    <source>
        <strain evidence="2">cv. Niubang</strain>
    </source>
</reference>